<name>A0A2P2MQ90_RHIMU</name>
<organism evidence="1">
    <name type="scientific">Rhizophora mucronata</name>
    <name type="common">Asiatic mangrove</name>
    <dbReference type="NCBI Taxonomy" id="61149"/>
    <lineage>
        <taxon>Eukaryota</taxon>
        <taxon>Viridiplantae</taxon>
        <taxon>Streptophyta</taxon>
        <taxon>Embryophyta</taxon>
        <taxon>Tracheophyta</taxon>
        <taxon>Spermatophyta</taxon>
        <taxon>Magnoliopsida</taxon>
        <taxon>eudicotyledons</taxon>
        <taxon>Gunneridae</taxon>
        <taxon>Pentapetalae</taxon>
        <taxon>rosids</taxon>
        <taxon>fabids</taxon>
        <taxon>Malpighiales</taxon>
        <taxon>Rhizophoraceae</taxon>
        <taxon>Rhizophora</taxon>
    </lineage>
</organism>
<evidence type="ECO:0000313" key="1">
    <source>
        <dbReference type="EMBL" id="MBX32377.1"/>
    </source>
</evidence>
<accession>A0A2P2MQ90</accession>
<reference evidence="1" key="1">
    <citation type="submission" date="2018-02" db="EMBL/GenBank/DDBJ databases">
        <title>Rhizophora mucronata_Transcriptome.</title>
        <authorList>
            <person name="Meera S.P."/>
            <person name="Sreeshan A."/>
            <person name="Augustine A."/>
        </authorList>
    </citation>
    <scope>NUCLEOTIDE SEQUENCE</scope>
    <source>
        <tissue evidence="1">Leaf</tissue>
    </source>
</reference>
<proteinExistence type="predicted"/>
<sequence length="24" mass="2897">MKQKHTIKANLILQTKIKKQIIYN</sequence>
<dbReference type="EMBL" id="GGEC01051893">
    <property type="protein sequence ID" value="MBX32377.1"/>
    <property type="molecule type" value="Transcribed_RNA"/>
</dbReference>
<dbReference type="AlphaFoldDB" id="A0A2P2MQ90"/>
<protein>
    <submittedName>
        <fullName evidence="1">Uncharacterized protein</fullName>
    </submittedName>
</protein>